<evidence type="ECO:0000256" key="1">
    <source>
        <dbReference type="SAM" id="MobiDB-lite"/>
    </source>
</evidence>
<feature type="region of interest" description="Disordered" evidence="1">
    <location>
        <begin position="106"/>
        <end position="189"/>
    </location>
</feature>
<name>A0A9P7DYB6_9AGAM</name>
<comment type="caution">
    <text evidence="2">The sequence shown here is derived from an EMBL/GenBank/DDBJ whole genome shotgun (WGS) entry which is preliminary data.</text>
</comment>
<sequence>MVRFSMFRSLLRFPTKSRGHEDAEKELVEVMDLFSEYPLHLAEADKTEFTNEHDRLQHEIRLYKTGEPTAERRNVDIILGDCRALKCKKTIDDRRVAYVRGEVSVLAGVGGPGGHQKSNPPPARDASETKSSHPDQPPNVKTVASLPTTSAATLPTDKTRFKPQSGVPSVNPRSGLPQSERPCDPKVKF</sequence>
<proteinExistence type="predicted"/>
<gene>
    <name evidence="2" type="ORF">BJ212DRAFT_791202</name>
</gene>
<accession>A0A9P7DYB6</accession>
<dbReference type="OrthoDB" id="2673025at2759"/>
<dbReference type="Proteomes" id="UP000807769">
    <property type="component" value="Unassembled WGS sequence"/>
</dbReference>
<reference evidence="2" key="1">
    <citation type="journal article" date="2020" name="New Phytol.">
        <title>Comparative genomics reveals dynamic genome evolution in host specialist ectomycorrhizal fungi.</title>
        <authorList>
            <person name="Lofgren L.A."/>
            <person name="Nguyen N.H."/>
            <person name="Vilgalys R."/>
            <person name="Ruytinx J."/>
            <person name="Liao H.L."/>
            <person name="Branco S."/>
            <person name="Kuo A."/>
            <person name="LaButti K."/>
            <person name="Lipzen A."/>
            <person name="Andreopoulos W."/>
            <person name="Pangilinan J."/>
            <person name="Riley R."/>
            <person name="Hundley H."/>
            <person name="Na H."/>
            <person name="Barry K."/>
            <person name="Grigoriev I.V."/>
            <person name="Stajich J.E."/>
            <person name="Kennedy P.G."/>
        </authorList>
    </citation>
    <scope>NUCLEOTIDE SEQUENCE</scope>
    <source>
        <strain evidence="2">MN1</strain>
    </source>
</reference>
<dbReference type="AlphaFoldDB" id="A0A9P7DYB6"/>
<dbReference type="RefSeq" id="XP_041187623.1">
    <property type="nucleotide sequence ID" value="XM_041344079.1"/>
</dbReference>
<dbReference type="EMBL" id="JABBWG010000048">
    <property type="protein sequence ID" value="KAG1806102.1"/>
    <property type="molecule type" value="Genomic_DNA"/>
</dbReference>
<dbReference type="GeneID" id="64638095"/>
<organism evidence="2 3">
    <name type="scientific">Suillus subaureus</name>
    <dbReference type="NCBI Taxonomy" id="48587"/>
    <lineage>
        <taxon>Eukaryota</taxon>
        <taxon>Fungi</taxon>
        <taxon>Dikarya</taxon>
        <taxon>Basidiomycota</taxon>
        <taxon>Agaricomycotina</taxon>
        <taxon>Agaricomycetes</taxon>
        <taxon>Agaricomycetidae</taxon>
        <taxon>Boletales</taxon>
        <taxon>Suillineae</taxon>
        <taxon>Suillaceae</taxon>
        <taxon>Suillus</taxon>
    </lineage>
</organism>
<protein>
    <submittedName>
        <fullName evidence="2">Uncharacterized protein</fullName>
    </submittedName>
</protein>
<evidence type="ECO:0000313" key="2">
    <source>
        <dbReference type="EMBL" id="KAG1806102.1"/>
    </source>
</evidence>
<evidence type="ECO:0000313" key="3">
    <source>
        <dbReference type="Proteomes" id="UP000807769"/>
    </source>
</evidence>
<keyword evidence="3" id="KW-1185">Reference proteome</keyword>